<sequence length="73" mass="8482">MLVEIFKTDVGQVRVAAHIVQQLSQHFPDYRINFDLEDCDRILRIESRHTIIDSKQITRLMAGLGYACTHLLK</sequence>
<proteinExistence type="predicted"/>
<evidence type="ECO:0008006" key="3">
    <source>
        <dbReference type="Google" id="ProtNLM"/>
    </source>
</evidence>
<evidence type="ECO:0000313" key="1">
    <source>
        <dbReference type="EMBL" id="MBE9665510.1"/>
    </source>
</evidence>
<protein>
    <recommendedName>
        <fullName evidence="3">HMA domain-containing protein</fullName>
    </recommendedName>
</protein>
<dbReference type="Proteomes" id="UP000632774">
    <property type="component" value="Unassembled WGS sequence"/>
</dbReference>
<name>A0ABR9XEA9_9SPHI</name>
<gene>
    <name evidence="1" type="ORF">IRJ18_03995</name>
</gene>
<dbReference type="EMBL" id="JADFFM010000001">
    <property type="protein sequence ID" value="MBE9665510.1"/>
    <property type="molecule type" value="Genomic_DNA"/>
</dbReference>
<comment type="caution">
    <text evidence="1">The sequence shown here is derived from an EMBL/GenBank/DDBJ whole genome shotgun (WGS) entry which is preliminary data.</text>
</comment>
<organism evidence="1 2">
    <name type="scientific">Mucilaginibacter boryungensis</name>
    <dbReference type="NCBI Taxonomy" id="768480"/>
    <lineage>
        <taxon>Bacteria</taxon>
        <taxon>Pseudomonadati</taxon>
        <taxon>Bacteroidota</taxon>
        <taxon>Sphingobacteriia</taxon>
        <taxon>Sphingobacteriales</taxon>
        <taxon>Sphingobacteriaceae</taxon>
        <taxon>Mucilaginibacter</taxon>
    </lineage>
</organism>
<evidence type="ECO:0000313" key="2">
    <source>
        <dbReference type="Proteomes" id="UP000632774"/>
    </source>
</evidence>
<keyword evidence="2" id="KW-1185">Reference proteome</keyword>
<dbReference type="RefSeq" id="WP_194104914.1">
    <property type="nucleotide sequence ID" value="NZ_JADFFM010000001.1"/>
</dbReference>
<accession>A0ABR9XEA9</accession>
<reference evidence="1 2" key="1">
    <citation type="submission" date="2020-10" db="EMBL/GenBank/DDBJ databases">
        <title>Mucilaginibacter mali sp. nov., isolated from rhizosphere soil of apple orchard.</title>
        <authorList>
            <person name="Lee J.-S."/>
            <person name="Kim H.S."/>
            <person name="Kim J.-S."/>
        </authorList>
    </citation>
    <scope>NUCLEOTIDE SEQUENCE [LARGE SCALE GENOMIC DNA]</scope>
    <source>
        <strain evidence="1 2">KCTC 23157</strain>
    </source>
</reference>